<protein>
    <submittedName>
        <fullName evidence="1">Uncharacterized protein</fullName>
    </submittedName>
</protein>
<dbReference type="EMBL" id="JADFTS010000008">
    <property type="protein sequence ID" value="KAF9592682.1"/>
    <property type="molecule type" value="Genomic_DNA"/>
</dbReference>
<keyword evidence="2" id="KW-1185">Reference proteome</keyword>
<dbReference type="Proteomes" id="UP000631114">
    <property type="component" value="Unassembled WGS sequence"/>
</dbReference>
<dbReference type="AlphaFoldDB" id="A0A835H6J6"/>
<name>A0A835H6J6_9MAGN</name>
<dbReference type="OrthoDB" id="205662at2759"/>
<comment type="caution">
    <text evidence="1">The sequence shown here is derived from an EMBL/GenBank/DDBJ whole genome shotgun (WGS) entry which is preliminary data.</text>
</comment>
<gene>
    <name evidence="1" type="ORF">IFM89_016759</name>
</gene>
<accession>A0A835H6J6</accession>
<evidence type="ECO:0000313" key="2">
    <source>
        <dbReference type="Proteomes" id="UP000631114"/>
    </source>
</evidence>
<evidence type="ECO:0000313" key="1">
    <source>
        <dbReference type="EMBL" id="KAF9592682.1"/>
    </source>
</evidence>
<reference evidence="1 2" key="1">
    <citation type="submission" date="2020-10" db="EMBL/GenBank/DDBJ databases">
        <title>The Coptis chinensis genome and diversification of protoberbering-type alkaloids.</title>
        <authorList>
            <person name="Wang B."/>
            <person name="Shu S."/>
            <person name="Song C."/>
            <person name="Liu Y."/>
        </authorList>
    </citation>
    <scope>NUCLEOTIDE SEQUENCE [LARGE SCALE GENOMIC DNA]</scope>
    <source>
        <strain evidence="1">HL-2020</strain>
        <tissue evidence="1">Leaf</tissue>
    </source>
</reference>
<sequence>MLSPRLLALDLEYEKNPFEGTSADHQEKSESIENPPCLCPAVGFNGLPHEDISGKITPTFLRTCLAPIESNKNLVMATLVVVGGVAYAMGPMVEKSSKEEAKLVGLLRNERLANLIGCCCEGNESGRKSRSENPTMVFINNSTGRIGGISTIQRSTGLAPKNDSSFSMIASSSSLTFSVRVCHRYPDFGQSLNLKYVKLGYHYLINHAIYLATIPVLVLVFSAEVGSISREGLWTKIWEDTTRYDLATLLALFGL</sequence>
<organism evidence="1 2">
    <name type="scientific">Coptis chinensis</name>
    <dbReference type="NCBI Taxonomy" id="261450"/>
    <lineage>
        <taxon>Eukaryota</taxon>
        <taxon>Viridiplantae</taxon>
        <taxon>Streptophyta</taxon>
        <taxon>Embryophyta</taxon>
        <taxon>Tracheophyta</taxon>
        <taxon>Spermatophyta</taxon>
        <taxon>Magnoliopsida</taxon>
        <taxon>Ranunculales</taxon>
        <taxon>Ranunculaceae</taxon>
        <taxon>Coptidoideae</taxon>
        <taxon>Coptis</taxon>
    </lineage>
</organism>
<proteinExistence type="predicted"/>